<feature type="region of interest" description="Disordered" evidence="9">
    <location>
        <begin position="829"/>
        <end position="849"/>
    </location>
</feature>
<keyword evidence="7" id="KW-0472">Membrane</keyword>
<dbReference type="InterPro" id="IPR013083">
    <property type="entry name" value="Znf_RING/FYVE/PHD"/>
</dbReference>
<dbReference type="PROSITE" id="PS50089">
    <property type="entry name" value="ZF_RING_2"/>
    <property type="match status" value="1"/>
</dbReference>
<feature type="compositionally biased region" description="Acidic residues" evidence="9">
    <location>
        <begin position="80"/>
        <end position="93"/>
    </location>
</feature>
<dbReference type="Pfam" id="PF13639">
    <property type="entry name" value="zf-RING_2"/>
    <property type="match status" value="1"/>
</dbReference>
<feature type="region of interest" description="Disordered" evidence="9">
    <location>
        <begin position="469"/>
        <end position="491"/>
    </location>
</feature>
<evidence type="ECO:0000313" key="11">
    <source>
        <dbReference type="EMBL" id="WOO78392.1"/>
    </source>
</evidence>
<accession>A0AAF0Y2V9</accession>
<evidence type="ECO:0000256" key="9">
    <source>
        <dbReference type="SAM" id="MobiDB-lite"/>
    </source>
</evidence>
<dbReference type="Gene3D" id="3.30.40.10">
    <property type="entry name" value="Zinc/RING finger domain, C3HC4 (zinc finger)"/>
    <property type="match status" value="1"/>
</dbReference>
<feature type="compositionally biased region" description="Low complexity" evidence="9">
    <location>
        <begin position="616"/>
        <end position="637"/>
    </location>
</feature>
<evidence type="ECO:0000256" key="3">
    <source>
        <dbReference type="ARBA" id="ARBA00022723"/>
    </source>
</evidence>
<dbReference type="RefSeq" id="XP_062624424.1">
    <property type="nucleotide sequence ID" value="XM_062768440.1"/>
</dbReference>
<keyword evidence="5" id="KW-0862">Zinc</keyword>
<sequence length="849" mass="89060">MGASQSQPARPRRRQRRGDDALPTDQPPAAGAATADRTLPNLRRRISTFIRGADPGPSKRERSNSVQPVRPVTKRRRVDDGDDDYDDDGDLDDGVVTPGAGPGPSTLSSRYASSMASASTAMRTPRVSDPPPRIDLSAATQPQTPSALSPTEGPTSPVTDELLSDRLRTLTTIRDTLGPDWTPPTMSPGVERLISRFRRASNAAAPSSSTPASSRTPTLRDTLDPPTPPLSSSATTPTSGTSASSTHSIPRSGFSHRLSTIMGFSSGLSSATDAAAAPVAVAPDPTPAASAPAPPTSTPAAAAADAPSGDVARIPVGAVLVIQGLAQTHANLDEEEAARRGTTLDTPSLDQQARMIGNLLTVAAAATATTLLSPESLAQQPSRSTAQTAMQTIIERLRPQRNRAAQSVEHALGDYLRTVLRDNRRFEEAVSGDTPQGANVPAEFQGFLQTLQEDLIRAVRAYAAPWVSGEGNQAEGANDTSPPTPPVPETAAEQLPAGYDELGRPPTPIPPLAGPEATQAIPTFHRQAGQNVPQNRTLGVSGGFDGAPRRLNFFRAHLFPTLHADGSSANGSEDPDAVVPSIFVGVRSISHDPNLTTEDLVGHPSFPFIDGQVPEAAAGDSETATTTSSAATNGSDTPAPVFERDVDPLSTVTPTSPGTNVQVAGTVRRTLRERVLERFGGSSRTRTRTGVSPPLNTYLIYVIGGNYPRSHPVLAIPSLVTGGPLTAEDLQLVSELLGPAKPPTVTTDEIGRAGLPVFKTEGLAELEAGGKVHSSSTERCMVCLSDYEPDEDLRLLKCRHAFHRECVDHWLTDGRNSCPTCRTEAVDKATLPPAPTEPQTTAGVADTAA</sequence>
<evidence type="ECO:0000256" key="8">
    <source>
        <dbReference type="PROSITE-ProRule" id="PRU00175"/>
    </source>
</evidence>
<feature type="region of interest" description="Disordered" evidence="9">
    <location>
        <begin position="283"/>
        <end position="304"/>
    </location>
</feature>
<evidence type="ECO:0000256" key="6">
    <source>
        <dbReference type="ARBA" id="ARBA00022989"/>
    </source>
</evidence>
<dbReference type="Proteomes" id="UP000827549">
    <property type="component" value="Chromosome 2"/>
</dbReference>
<dbReference type="SUPFAM" id="SSF57850">
    <property type="entry name" value="RING/U-box"/>
    <property type="match status" value="1"/>
</dbReference>
<dbReference type="EMBL" id="CP086715">
    <property type="protein sequence ID" value="WOO78392.1"/>
    <property type="molecule type" value="Genomic_DNA"/>
</dbReference>
<feature type="region of interest" description="Disordered" evidence="9">
    <location>
        <begin position="616"/>
        <end position="641"/>
    </location>
</feature>
<feature type="compositionally biased region" description="Low complexity" evidence="9">
    <location>
        <begin position="105"/>
        <end position="124"/>
    </location>
</feature>
<protein>
    <submittedName>
        <fullName evidence="11">Purtative RING finger protein</fullName>
    </submittedName>
</protein>
<evidence type="ECO:0000256" key="2">
    <source>
        <dbReference type="ARBA" id="ARBA00022692"/>
    </source>
</evidence>
<evidence type="ECO:0000256" key="1">
    <source>
        <dbReference type="ARBA" id="ARBA00004167"/>
    </source>
</evidence>
<evidence type="ECO:0000313" key="12">
    <source>
        <dbReference type="Proteomes" id="UP000827549"/>
    </source>
</evidence>
<comment type="subcellular location">
    <subcellularLocation>
        <location evidence="1">Membrane</location>
        <topology evidence="1">Single-pass membrane protein</topology>
    </subcellularLocation>
</comment>
<feature type="region of interest" description="Disordered" evidence="9">
    <location>
        <begin position="1"/>
        <end position="161"/>
    </location>
</feature>
<keyword evidence="2" id="KW-0812">Transmembrane</keyword>
<evidence type="ECO:0000256" key="4">
    <source>
        <dbReference type="ARBA" id="ARBA00022771"/>
    </source>
</evidence>
<keyword evidence="4 8" id="KW-0863">Zinc-finger</keyword>
<dbReference type="AlphaFoldDB" id="A0AAF0Y2V9"/>
<feature type="compositionally biased region" description="Polar residues" evidence="9">
    <location>
        <begin position="138"/>
        <end position="158"/>
    </location>
</feature>
<evidence type="ECO:0000259" key="10">
    <source>
        <dbReference type="PROSITE" id="PS50089"/>
    </source>
</evidence>
<gene>
    <name evidence="11" type="primary">SPBP4H10.07</name>
    <name evidence="11" type="ORF">LOC62_02G001940</name>
</gene>
<keyword evidence="3" id="KW-0479">Metal-binding</keyword>
<dbReference type="InterPro" id="IPR001841">
    <property type="entry name" value="Znf_RING"/>
</dbReference>
<reference evidence="11" key="1">
    <citation type="submission" date="2023-10" db="EMBL/GenBank/DDBJ databases">
        <authorList>
            <person name="Noh H."/>
        </authorList>
    </citation>
    <scope>NUCLEOTIDE SEQUENCE</scope>
    <source>
        <strain evidence="11">DUCC4014</strain>
    </source>
</reference>
<dbReference type="InterPro" id="IPR051653">
    <property type="entry name" value="E3_ligase_sorting_rcpt"/>
</dbReference>
<dbReference type="CDD" id="cd16461">
    <property type="entry name" value="RING-H2_EL5-like"/>
    <property type="match status" value="1"/>
</dbReference>
<feature type="region of interest" description="Disordered" evidence="9">
    <location>
        <begin position="200"/>
        <end position="252"/>
    </location>
</feature>
<organism evidence="11 12">
    <name type="scientific">Vanrija pseudolonga</name>
    <dbReference type="NCBI Taxonomy" id="143232"/>
    <lineage>
        <taxon>Eukaryota</taxon>
        <taxon>Fungi</taxon>
        <taxon>Dikarya</taxon>
        <taxon>Basidiomycota</taxon>
        <taxon>Agaricomycotina</taxon>
        <taxon>Tremellomycetes</taxon>
        <taxon>Trichosporonales</taxon>
        <taxon>Trichosporonaceae</taxon>
        <taxon>Vanrija</taxon>
    </lineage>
</organism>
<dbReference type="GeneID" id="87805191"/>
<feature type="domain" description="RING-type" evidence="10">
    <location>
        <begin position="780"/>
        <end position="822"/>
    </location>
</feature>
<dbReference type="PANTHER" id="PTHR47168:SF1">
    <property type="entry name" value="OS02G0798600 PROTEIN"/>
    <property type="match status" value="1"/>
</dbReference>
<dbReference type="GO" id="GO:0016020">
    <property type="term" value="C:membrane"/>
    <property type="evidence" value="ECO:0007669"/>
    <property type="project" value="UniProtKB-SubCell"/>
</dbReference>
<evidence type="ECO:0000256" key="5">
    <source>
        <dbReference type="ARBA" id="ARBA00022833"/>
    </source>
</evidence>
<evidence type="ECO:0000256" key="7">
    <source>
        <dbReference type="ARBA" id="ARBA00023136"/>
    </source>
</evidence>
<feature type="compositionally biased region" description="Low complexity" evidence="9">
    <location>
        <begin position="230"/>
        <end position="246"/>
    </location>
</feature>
<proteinExistence type="predicted"/>
<dbReference type="SMART" id="SM00184">
    <property type="entry name" value="RING"/>
    <property type="match status" value="1"/>
</dbReference>
<name>A0AAF0Y2V9_9TREE</name>
<dbReference type="PANTHER" id="PTHR47168">
    <property type="entry name" value="RING ZINC FINGER DOMAIN SUPERFAMILY PROTEIN-RELATED"/>
    <property type="match status" value="1"/>
</dbReference>
<dbReference type="FunFam" id="3.30.40.10:FF:000728">
    <property type="entry name" value="Unplaced genomic scaffold supercont1.4, whole genome shotgun sequence"/>
    <property type="match status" value="1"/>
</dbReference>
<keyword evidence="12" id="KW-1185">Reference proteome</keyword>
<feature type="compositionally biased region" description="Low complexity" evidence="9">
    <location>
        <begin position="200"/>
        <end position="220"/>
    </location>
</feature>
<keyword evidence="6" id="KW-1133">Transmembrane helix</keyword>
<dbReference type="GO" id="GO:0008270">
    <property type="term" value="F:zinc ion binding"/>
    <property type="evidence" value="ECO:0007669"/>
    <property type="project" value="UniProtKB-KW"/>
</dbReference>